<comment type="similarity">
    <text evidence="1">Belongs to the UDP-glycosyltransferase family.</text>
</comment>
<proteinExistence type="inferred from homology"/>
<dbReference type="PANTHER" id="PTHR48049">
    <property type="entry name" value="GLYCOSYLTRANSFERASE"/>
    <property type="match status" value="1"/>
</dbReference>
<dbReference type="PANTHER" id="PTHR48049:SF167">
    <property type="entry name" value="GLYCOSYLTRANSFERASE"/>
    <property type="match status" value="1"/>
</dbReference>
<dbReference type="Pfam" id="PF00201">
    <property type="entry name" value="UDPGT"/>
    <property type="match status" value="1"/>
</dbReference>
<dbReference type="SUPFAM" id="SSF53756">
    <property type="entry name" value="UDP-Glycosyltransferase/glycogen phosphorylase"/>
    <property type="match status" value="1"/>
</dbReference>
<dbReference type="CDD" id="cd03784">
    <property type="entry name" value="GT1_Gtf-like"/>
    <property type="match status" value="1"/>
</dbReference>
<gene>
    <name evidence="4" type="ORF">TIFTF001_009819</name>
</gene>
<dbReference type="Gene3D" id="3.40.50.2000">
    <property type="entry name" value="Glycogen Phosphorylase B"/>
    <property type="match status" value="2"/>
</dbReference>
<evidence type="ECO:0008006" key="6">
    <source>
        <dbReference type="Google" id="ProtNLM"/>
    </source>
</evidence>
<evidence type="ECO:0000256" key="3">
    <source>
        <dbReference type="ARBA" id="ARBA00022679"/>
    </source>
</evidence>
<accession>A0AA87ZX31</accession>
<comment type="caution">
    <text evidence="4">The sequence shown here is derived from an EMBL/GenBank/DDBJ whole genome shotgun (WGS) entry which is preliminary data.</text>
</comment>
<sequence>MESNKSSLHIVMFPWFGLGHITPYLHISNKLARKGHKISFIVPIKTQSKIQHLNQFPQLITFVPIAVPHVDGLPPGAETTSDVPSASLIPLIVAAMDLTEHDIELLLSNLRPHIVFFDFAYWIPKLARQLGIKSVFLNAVSLVLVGYISGRDKEQQETSNQSLEKLLMQPPPGFPDPSVKLHRFEVQHFVSFISRPFGTRGDLKLIDRFKTSQAECDAFASKGCREIEGPFIEFVERYHNHGRPVLLAGPIIPEPPITTLTTSEDEKWTNFLGRFEATSVIYCSFGSEGILKIDQFQELLLGFELSGLPFLAALKPPLGVETIEEALPDGFEERVGGRGVVHGGWIQQQLILQHPSVGCYVTHCGYGSLIEGLVMSKKCQLVMIPHKSDQCFNARVIGNRLKAGVEVERNEEDGMFSRESVCDAIRTVMEENFSEAGREVRANCTKLRELLLSKDLESSYVDDLSHKLRALLD</sequence>
<evidence type="ECO:0000313" key="5">
    <source>
        <dbReference type="Proteomes" id="UP001187192"/>
    </source>
</evidence>
<name>A0AA87ZX31_FICCA</name>
<evidence type="ECO:0000256" key="1">
    <source>
        <dbReference type="ARBA" id="ARBA00009995"/>
    </source>
</evidence>
<dbReference type="InterPro" id="IPR050481">
    <property type="entry name" value="UDP-glycosyltransf_plant"/>
</dbReference>
<keyword evidence="5" id="KW-1185">Reference proteome</keyword>
<evidence type="ECO:0000256" key="2">
    <source>
        <dbReference type="ARBA" id="ARBA00022676"/>
    </source>
</evidence>
<protein>
    <recommendedName>
        <fullName evidence="6">Glycosyltransferase</fullName>
    </recommendedName>
</protein>
<keyword evidence="3" id="KW-0808">Transferase</keyword>
<organism evidence="4 5">
    <name type="scientific">Ficus carica</name>
    <name type="common">Common fig</name>
    <dbReference type="NCBI Taxonomy" id="3494"/>
    <lineage>
        <taxon>Eukaryota</taxon>
        <taxon>Viridiplantae</taxon>
        <taxon>Streptophyta</taxon>
        <taxon>Embryophyta</taxon>
        <taxon>Tracheophyta</taxon>
        <taxon>Spermatophyta</taxon>
        <taxon>Magnoliopsida</taxon>
        <taxon>eudicotyledons</taxon>
        <taxon>Gunneridae</taxon>
        <taxon>Pentapetalae</taxon>
        <taxon>rosids</taxon>
        <taxon>fabids</taxon>
        <taxon>Rosales</taxon>
        <taxon>Moraceae</taxon>
        <taxon>Ficeae</taxon>
        <taxon>Ficus</taxon>
    </lineage>
</organism>
<dbReference type="GO" id="GO:0035251">
    <property type="term" value="F:UDP-glucosyltransferase activity"/>
    <property type="evidence" value="ECO:0007669"/>
    <property type="project" value="InterPro"/>
</dbReference>
<dbReference type="EMBL" id="BTGU01000011">
    <property type="protein sequence ID" value="GMN40590.1"/>
    <property type="molecule type" value="Genomic_DNA"/>
</dbReference>
<dbReference type="InterPro" id="IPR002213">
    <property type="entry name" value="UDP_glucos_trans"/>
</dbReference>
<dbReference type="Proteomes" id="UP001187192">
    <property type="component" value="Unassembled WGS sequence"/>
</dbReference>
<keyword evidence="2" id="KW-0328">Glycosyltransferase</keyword>
<dbReference type="AlphaFoldDB" id="A0AA87ZX31"/>
<reference evidence="4" key="1">
    <citation type="submission" date="2023-07" db="EMBL/GenBank/DDBJ databases">
        <title>draft genome sequence of fig (Ficus carica).</title>
        <authorList>
            <person name="Takahashi T."/>
            <person name="Nishimura K."/>
        </authorList>
    </citation>
    <scope>NUCLEOTIDE SEQUENCE</scope>
</reference>
<evidence type="ECO:0000313" key="4">
    <source>
        <dbReference type="EMBL" id="GMN40590.1"/>
    </source>
</evidence>
<dbReference type="FunFam" id="3.40.50.2000:FF:000037">
    <property type="entry name" value="Glycosyltransferase"/>
    <property type="match status" value="1"/>
</dbReference>